<keyword evidence="3" id="KW-1185">Reference proteome</keyword>
<evidence type="ECO:0000259" key="1">
    <source>
        <dbReference type="PROSITE" id="PS51459"/>
    </source>
</evidence>
<protein>
    <submittedName>
        <fullName evidence="2">Toxin-antitoxin system, toxin component, Fic family</fullName>
    </submittedName>
</protein>
<dbReference type="EMBL" id="ACLJ02000003">
    <property type="protein sequence ID" value="EFK53652.1"/>
    <property type="molecule type" value="Genomic_DNA"/>
</dbReference>
<evidence type="ECO:0000313" key="3">
    <source>
        <dbReference type="Proteomes" id="UP000004208"/>
    </source>
</evidence>
<name>D7WEX1_9CORY</name>
<dbReference type="STRING" id="585529.HMPREF0291_11309"/>
<dbReference type="SUPFAM" id="SSF140931">
    <property type="entry name" value="Fic-like"/>
    <property type="match status" value="1"/>
</dbReference>
<dbReference type="AlphaFoldDB" id="D7WEX1"/>
<organism evidence="2 3">
    <name type="scientific">Corynebacterium genitalium ATCC 33030</name>
    <dbReference type="NCBI Taxonomy" id="585529"/>
    <lineage>
        <taxon>Bacteria</taxon>
        <taxon>Bacillati</taxon>
        <taxon>Actinomycetota</taxon>
        <taxon>Actinomycetes</taxon>
        <taxon>Mycobacteriales</taxon>
        <taxon>Corynebacteriaceae</taxon>
        <taxon>Corynebacterium</taxon>
    </lineage>
</organism>
<dbReference type="InterPro" id="IPR036597">
    <property type="entry name" value="Fido-like_dom_sf"/>
</dbReference>
<dbReference type="InterPro" id="IPR053737">
    <property type="entry name" value="Type_II_TA_Toxin"/>
</dbReference>
<dbReference type="HOGENOM" id="CLU_115697_5_1_11"/>
<dbReference type="Gene3D" id="1.20.120.1870">
    <property type="entry name" value="Fic/DOC protein, Fido domain"/>
    <property type="match status" value="1"/>
</dbReference>
<dbReference type="InterPro" id="IPR003812">
    <property type="entry name" value="Fido"/>
</dbReference>
<evidence type="ECO:0000313" key="2">
    <source>
        <dbReference type="EMBL" id="EFK53652.1"/>
    </source>
</evidence>
<dbReference type="RefSeq" id="WP_005289638.1">
    <property type="nucleotide sequence ID" value="NZ_CM000961.1"/>
</dbReference>
<accession>D7WEX1</accession>
<dbReference type="Proteomes" id="UP000004208">
    <property type="component" value="Unassembled WGS sequence"/>
</dbReference>
<reference evidence="2" key="1">
    <citation type="submission" date="2010-06" db="EMBL/GenBank/DDBJ databases">
        <authorList>
            <person name="Muzny D."/>
            <person name="Qin X."/>
            <person name="Buhay C."/>
            <person name="Dugan-Rocha S."/>
            <person name="Ding Y."/>
            <person name="Chen G."/>
            <person name="Hawes A."/>
            <person name="Holder M."/>
            <person name="Jhangiani S."/>
            <person name="Johnson A."/>
            <person name="Khan Z."/>
            <person name="Li Z."/>
            <person name="Liu W."/>
            <person name="Liu X."/>
            <person name="Perez L."/>
            <person name="Shen H."/>
            <person name="Wang Q."/>
            <person name="Watt J."/>
            <person name="Xi L."/>
            <person name="Xin Y."/>
            <person name="Zhou J."/>
            <person name="Deng J."/>
            <person name="Jiang H."/>
            <person name="Liu Y."/>
            <person name="Qu J."/>
            <person name="Song X.-Z."/>
            <person name="Zhang L."/>
            <person name="Villasana D."/>
            <person name="Johnson A."/>
            <person name="Liu J."/>
            <person name="Liyanage D."/>
            <person name="Lorensuhewa L."/>
            <person name="Robinson T."/>
            <person name="Song A."/>
            <person name="Song B.-B."/>
            <person name="Dinh H."/>
            <person name="Thornton R."/>
            <person name="Coyle M."/>
            <person name="Francisco L."/>
            <person name="Jackson L."/>
            <person name="Javaid M."/>
            <person name="Korchina V."/>
            <person name="Kovar C."/>
            <person name="Mata R."/>
            <person name="Mathew T."/>
            <person name="Ngo R."/>
            <person name="Nguyen L."/>
            <person name="Nguyen N."/>
            <person name="Okwuonu G."/>
            <person name="Ongeri F."/>
            <person name="Pham C."/>
            <person name="Simmons D."/>
            <person name="Wilczek-Boney K."/>
            <person name="Hale W."/>
            <person name="Jakkamsetti A."/>
            <person name="Pham P."/>
            <person name="Ruth R."/>
            <person name="San Lucas F."/>
            <person name="Warren J."/>
            <person name="Zhang J."/>
            <person name="Zhao Z."/>
            <person name="Zhou C."/>
            <person name="Zhu D."/>
            <person name="Lee S."/>
            <person name="Bess C."/>
            <person name="Blankenburg K."/>
            <person name="Forbes L."/>
            <person name="Fu Q."/>
            <person name="Gubbala S."/>
            <person name="Hirani K."/>
            <person name="Jayaseelan J.C."/>
            <person name="Lara F."/>
            <person name="Munidasa M."/>
            <person name="Palculict T."/>
            <person name="Patil S."/>
            <person name="Pu L.-L."/>
            <person name="Saada N."/>
            <person name="Tang L."/>
            <person name="Weissenberger G."/>
            <person name="Zhu Y."/>
            <person name="Hemphill L."/>
            <person name="Shang Y."/>
            <person name="Youmans B."/>
            <person name="Ayvaz T."/>
            <person name="Ross M."/>
            <person name="Santibanez J."/>
            <person name="Aqrawi P."/>
            <person name="Gross S."/>
            <person name="Joshi V."/>
            <person name="Fowler G."/>
            <person name="Nazareth L."/>
            <person name="Reid J."/>
            <person name="Worley K."/>
            <person name="Petrosino J."/>
            <person name="Highlander S."/>
            <person name="Gibbs R."/>
        </authorList>
    </citation>
    <scope>NUCLEOTIDE SEQUENCE [LARGE SCALE GENOMIC DNA]</scope>
    <source>
        <strain evidence="2">ATCC 33030</strain>
    </source>
</reference>
<proteinExistence type="predicted"/>
<sequence length="127" mass="14288">MTIRQRFTLEAIEPILDAAGFRVRDMGLLAVALDRPWVTFEGKELYPDPWLKAGALIHSIESIHPLVDGNKRLDVLLGSIVLRTHGIDDMRISDDQWFEVVIRTAAGDSTPEGIGHQLYVAWLESRP</sequence>
<gene>
    <name evidence="2" type="ORF">HMPREF0291_11309</name>
</gene>
<dbReference type="Pfam" id="PF02661">
    <property type="entry name" value="Fic"/>
    <property type="match status" value="1"/>
</dbReference>
<dbReference type="eggNOG" id="COG3654">
    <property type="taxonomic scope" value="Bacteria"/>
</dbReference>
<comment type="caution">
    <text evidence="2">The sequence shown here is derived from an EMBL/GenBank/DDBJ whole genome shotgun (WGS) entry which is preliminary data.</text>
</comment>
<dbReference type="PROSITE" id="PS51459">
    <property type="entry name" value="FIDO"/>
    <property type="match status" value="1"/>
</dbReference>
<feature type="domain" description="Fido" evidence="1">
    <location>
        <begin position="1"/>
        <end position="125"/>
    </location>
</feature>